<evidence type="ECO:0000313" key="4">
    <source>
        <dbReference type="Proteomes" id="UP001216579"/>
    </source>
</evidence>
<dbReference type="EMBL" id="JARJBC010000012">
    <property type="protein sequence ID" value="MDF3291444.1"/>
    <property type="molecule type" value="Genomic_DNA"/>
</dbReference>
<evidence type="ECO:0000259" key="2">
    <source>
        <dbReference type="PROSITE" id="PS50927"/>
    </source>
</evidence>
<keyword evidence="1" id="KW-0732">Signal</keyword>
<dbReference type="Gene3D" id="2.90.10.10">
    <property type="entry name" value="Bulb-type lectin domain"/>
    <property type="match status" value="4"/>
</dbReference>
<gene>
    <name evidence="3" type="ORF">P3G67_19820</name>
</gene>
<protein>
    <recommendedName>
        <fullName evidence="2">Bulb-type lectin domain-containing protein</fullName>
    </recommendedName>
</protein>
<comment type="caution">
    <text evidence="3">The sequence shown here is derived from an EMBL/GenBank/DDBJ whole genome shotgun (WGS) entry which is preliminary data.</text>
</comment>
<dbReference type="CDD" id="cd00028">
    <property type="entry name" value="B_lectin"/>
    <property type="match status" value="1"/>
</dbReference>
<dbReference type="PROSITE" id="PS50927">
    <property type="entry name" value="BULB_LECTIN"/>
    <property type="match status" value="2"/>
</dbReference>
<feature type="chain" id="PRO_5047058222" description="Bulb-type lectin domain-containing protein" evidence="1">
    <location>
        <begin position="27"/>
        <end position="925"/>
    </location>
</feature>
<dbReference type="InterPro" id="IPR001480">
    <property type="entry name" value="Bulb-type_lectin_dom"/>
</dbReference>
<accession>A0ABT5ZPD8</accession>
<dbReference type="InterPro" id="IPR036426">
    <property type="entry name" value="Bulb-type_lectin_dom_sf"/>
</dbReference>
<dbReference type="SUPFAM" id="SSF51110">
    <property type="entry name" value="alpha-D-mannose-specific plant lectins"/>
    <property type="match status" value="2"/>
</dbReference>
<organism evidence="3 4">
    <name type="scientific">Streptomyces silvisoli</name>
    <dbReference type="NCBI Taxonomy" id="3034235"/>
    <lineage>
        <taxon>Bacteria</taxon>
        <taxon>Bacillati</taxon>
        <taxon>Actinomycetota</taxon>
        <taxon>Actinomycetes</taxon>
        <taxon>Kitasatosporales</taxon>
        <taxon>Streptomycetaceae</taxon>
        <taxon>Streptomyces</taxon>
    </lineage>
</organism>
<evidence type="ECO:0000256" key="1">
    <source>
        <dbReference type="SAM" id="SignalP"/>
    </source>
</evidence>
<dbReference type="SUPFAM" id="SSF101898">
    <property type="entry name" value="NHL repeat"/>
    <property type="match status" value="1"/>
</dbReference>
<dbReference type="Proteomes" id="UP001216579">
    <property type="component" value="Unassembled WGS sequence"/>
</dbReference>
<reference evidence="3 4" key="1">
    <citation type="submission" date="2023-03" db="EMBL/GenBank/DDBJ databases">
        <title>Draft genome sequence of Streptomyces sp. RB6PN23 isolated from peat swamp forest in Thailand.</title>
        <authorList>
            <person name="Klaysubun C."/>
            <person name="Duangmal K."/>
        </authorList>
    </citation>
    <scope>NUCLEOTIDE SEQUENCE [LARGE SCALE GENOMIC DNA]</scope>
    <source>
        <strain evidence="3 4">RB6PN23</strain>
    </source>
</reference>
<feature type="signal peptide" evidence="1">
    <location>
        <begin position="1"/>
        <end position="26"/>
    </location>
</feature>
<proteinExistence type="predicted"/>
<feature type="domain" description="Bulb-type lectin" evidence="2">
    <location>
        <begin position="678"/>
        <end position="794"/>
    </location>
</feature>
<dbReference type="SMART" id="SM00108">
    <property type="entry name" value="B_lectin"/>
    <property type="match status" value="2"/>
</dbReference>
<sequence>MAQPALIRGSIAIAATFAMASGFACATAPSALADTPTETVIPAATDYYPPQEWIALAGPGGFLHTQAGKPGWIWTKYSGGPDIPMPGRHTLQPGNSGAGSDVVATQTSFTTVRLQDMDSGTTTTVTLPTGQYYLGTFGSKVLTFTRAADGSVSLHVLTVSSGQLTDTQVTGWPTGATVGTEVAVGDANSVVVKYTDSTDGTSGRLALIDLASGHMTPVFGEIPSNANVVLLDKYVGWYLGGTTLHLLSRPNLTAPETAVQVPTPYGAFDVRHLAVVGDSLLVNYDWNTSASTPADQQLGHGLYVAPLTGGTATPVVDHVQTDWAFGASSDGAVVLGGSSLSDWGDRRITPSSDGTTKPTTVFSDPGGGPAPLNGLSVADGQLVTVESGSDPDADVFTRTIQLGGTPSYGPHTAFGKALEPSDCSAGPHSSAVSCAPPLATGDGRISQGIPSSPNDYATVQSRTGSSEVTVAGPGGTLVDSDGRYVIYDSSGTGTQYIGDVDLGTGTNVLFSRPISGAALWESTLWVANPTPGSLSAISLPTQRTTKTVSTGAPCVPSELQAAAGRWIYWSCGTSGPAGVYDLVTGAHISVPPSGLAQLGDGYLVEHDTGSGKLELTDVHADTAVTSDLATLPAQNWLTDDRRVTWAVDKFPGGGIAYTDAQENIHIFDPHVPASPASGGVLLPNQRLNSGDSLTSGSVRLVMQADGNLVAHLKTGGTSAPAVWASGTHGHPGAYTVMQPDGDLVVYGPNDGPGTGGALWSSNTGGNAGAYAVLQDDGNLVVYRQASADSRNALWSSGSYARPQTIASNATLKSGWWTRSQRTFLVMQSDGNLVMYRKRDGAAIWSSGTYGHPGAYAMMQKDGDLVVYRSGGGPSTVGSLWASGTHGHPGAYAIMQDDGNLVIYKSGGGPSTGGSLWASNTWRNAS</sequence>
<feature type="domain" description="Bulb-type lectin" evidence="2">
    <location>
        <begin position="796"/>
        <end position="915"/>
    </location>
</feature>
<name>A0ABT5ZPD8_9ACTN</name>
<keyword evidence="4" id="KW-1185">Reference proteome</keyword>
<evidence type="ECO:0000313" key="3">
    <source>
        <dbReference type="EMBL" id="MDF3291444.1"/>
    </source>
</evidence>
<dbReference type="RefSeq" id="WP_276094635.1">
    <property type="nucleotide sequence ID" value="NZ_JARJBC010000012.1"/>
</dbReference>